<evidence type="ECO:0000313" key="9">
    <source>
        <dbReference type="EMBL" id="KKU87420.1"/>
    </source>
</evidence>
<dbReference type="Pfam" id="PF18765">
    <property type="entry name" value="Polbeta"/>
    <property type="match status" value="1"/>
</dbReference>
<dbReference type="EMBL" id="LCOY01000028">
    <property type="protein sequence ID" value="KKU87420.1"/>
    <property type="molecule type" value="Genomic_DNA"/>
</dbReference>
<evidence type="ECO:0000313" key="10">
    <source>
        <dbReference type="Proteomes" id="UP000034739"/>
    </source>
</evidence>
<keyword evidence="2" id="KW-0808">Transferase</keyword>
<comment type="caution">
    <text evidence="9">The sequence shown here is derived from an EMBL/GenBank/DDBJ whole genome shotgun (WGS) entry which is preliminary data.</text>
</comment>
<evidence type="ECO:0000259" key="8">
    <source>
        <dbReference type="Pfam" id="PF18765"/>
    </source>
</evidence>
<gene>
    <name evidence="9" type="ORF">UY16_C0028G0009</name>
</gene>
<evidence type="ECO:0000256" key="5">
    <source>
        <dbReference type="ARBA" id="ARBA00022741"/>
    </source>
</evidence>
<keyword evidence="4" id="KW-0479">Metal-binding</keyword>
<evidence type="ECO:0000256" key="7">
    <source>
        <dbReference type="ARBA" id="ARBA00022842"/>
    </source>
</evidence>
<dbReference type="AlphaFoldDB" id="A0A0G1WYW6"/>
<keyword evidence="3" id="KW-0548">Nucleotidyltransferase</keyword>
<dbReference type="SUPFAM" id="SSF81301">
    <property type="entry name" value="Nucleotidyltransferase"/>
    <property type="match status" value="1"/>
</dbReference>
<evidence type="ECO:0000256" key="3">
    <source>
        <dbReference type="ARBA" id="ARBA00022695"/>
    </source>
</evidence>
<accession>A0A0G1WYW6</accession>
<evidence type="ECO:0000256" key="1">
    <source>
        <dbReference type="ARBA" id="ARBA00001946"/>
    </source>
</evidence>
<dbReference type="GO" id="GO:0046872">
    <property type="term" value="F:metal ion binding"/>
    <property type="evidence" value="ECO:0007669"/>
    <property type="project" value="UniProtKB-KW"/>
</dbReference>
<keyword evidence="7" id="KW-0460">Magnesium</keyword>
<name>A0A0G1WYW6_9BACT</name>
<evidence type="ECO:0000256" key="6">
    <source>
        <dbReference type="ARBA" id="ARBA00022840"/>
    </source>
</evidence>
<organism evidence="9 10">
    <name type="scientific">Candidatus Gottesmanbacteria bacterium GW2011_GWA2_47_9</name>
    <dbReference type="NCBI Taxonomy" id="1618445"/>
    <lineage>
        <taxon>Bacteria</taxon>
        <taxon>Candidatus Gottesmaniibacteriota</taxon>
    </lineage>
</organism>
<evidence type="ECO:0000256" key="2">
    <source>
        <dbReference type="ARBA" id="ARBA00022679"/>
    </source>
</evidence>
<dbReference type="InterPro" id="IPR052038">
    <property type="entry name" value="Type-VII_TA_antitoxin"/>
</dbReference>
<dbReference type="InterPro" id="IPR041633">
    <property type="entry name" value="Polbeta"/>
</dbReference>
<dbReference type="Gene3D" id="3.30.460.10">
    <property type="entry name" value="Beta Polymerase, domain 2"/>
    <property type="match status" value="1"/>
</dbReference>
<comment type="cofactor">
    <cofactor evidence="1">
        <name>Mg(2+)</name>
        <dbReference type="ChEBI" id="CHEBI:18420"/>
    </cofactor>
</comment>
<dbReference type="Proteomes" id="UP000034739">
    <property type="component" value="Unassembled WGS sequence"/>
</dbReference>
<dbReference type="GO" id="GO:0005524">
    <property type="term" value="F:ATP binding"/>
    <property type="evidence" value="ECO:0007669"/>
    <property type="project" value="UniProtKB-KW"/>
</dbReference>
<keyword evidence="5" id="KW-0547">Nucleotide-binding</keyword>
<proteinExistence type="predicted"/>
<sequence length="95" mass="10572">MITRQTIQAMSAPLFQKYGVKRAALFGSVARNESGAASDVDLLVEMAGGRPFDFFNLQEDLAERFGCRVDLVEYAALRPQLKDRILADAVTVYEK</sequence>
<dbReference type="PATRIC" id="fig|1618445.3.peg.819"/>
<dbReference type="PANTHER" id="PTHR33571">
    <property type="entry name" value="SSL8005 PROTEIN"/>
    <property type="match status" value="1"/>
</dbReference>
<dbReference type="InterPro" id="IPR043519">
    <property type="entry name" value="NT_sf"/>
</dbReference>
<dbReference type="GO" id="GO:0016779">
    <property type="term" value="F:nucleotidyltransferase activity"/>
    <property type="evidence" value="ECO:0007669"/>
    <property type="project" value="UniProtKB-KW"/>
</dbReference>
<feature type="domain" description="Polymerase beta nucleotidyltransferase" evidence="8">
    <location>
        <begin position="14"/>
        <end position="95"/>
    </location>
</feature>
<evidence type="ECO:0000256" key="4">
    <source>
        <dbReference type="ARBA" id="ARBA00022723"/>
    </source>
</evidence>
<dbReference type="PANTHER" id="PTHR33571:SF12">
    <property type="entry name" value="BSL3053 PROTEIN"/>
    <property type="match status" value="1"/>
</dbReference>
<reference evidence="9 10" key="1">
    <citation type="journal article" date="2015" name="Nature">
        <title>rRNA introns, odd ribosomes, and small enigmatic genomes across a large radiation of phyla.</title>
        <authorList>
            <person name="Brown C.T."/>
            <person name="Hug L.A."/>
            <person name="Thomas B.C."/>
            <person name="Sharon I."/>
            <person name="Castelle C.J."/>
            <person name="Singh A."/>
            <person name="Wilkins M.J."/>
            <person name="Williams K.H."/>
            <person name="Banfield J.F."/>
        </authorList>
    </citation>
    <scope>NUCLEOTIDE SEQUENCE [LARGE SCALE GENOMIC DNA]</scope>
</reference>
<protein>
    <recommendedName>
        <fullName evidence="8">Polymerase beta nucleotidyltransferase domain-containing protein</fullName>
    </recommendedName>
</protein>
<keyword evidence="6" id="KW-0067">ATP-binding</keyword>
<dbReference type="CDD" id="cd05403">
    <property type="entry name" value="NT_KNTase_like"/>
    <property type="match status" value="1"/>
</dbReference>